<organism evidence="2 3">
    <name type="scientific">Linum tenue</name>
    <dbReference type="NCBI Taxonomy" id="586396"/>
    <lineage>
        <taxon>Eukaryota</taxon>
        <taxon>Viridiplantae</taxon>
        <taxon>Streptophyta</taxon>
        <taxon>Embryophyta</taxon>
        <taxon>Tracheophyta</taxon>
        <taxon>Spermatophyta</taxon>
        <taxon>Magnoliopsida</taxon>
        <taxon>eudicotyledons</taxon>
        <taxon>Gunneridae</taxon>
        <taxon>Pentapetalae</taxon>
        <taxon>rosids</taxon>
        <taxon>fabids</taxon>
        <taxon>Malpighiales</taxon>
        <taxon>Linaceae</taxon>
        <taxon>Linum</taxon>
    </lineage>
</organism>
<feature type="transmembrane region" description="Helical" evidence="1">
    <location>
        <begin position="244"/>
        <end position="267"/>
    </location>
</feature>
<keyword evidence="3" id="KW-1185">Reference proteome</keyword>
<evidence type="ECO:0000313" key="2">
    <source>
        <dbReference type="EMBL" id="CAI0425418.1"/>
    </source>
</evidence>
<feature type="transmembrane region" description="Helical" evidence="1">
    <location>
        <begin position="350"/>
        <end position="377"/>
    </location>
</feature>
<keyword evidence="1" id="KW-0472">Membrane</keyword>
<reference evidence="2" key="1">
    <citation type="submission" date="2022-08" db="EMBL/GenBank/DDBJ databases">
        <authorList>
            <person name="Gutierrez-Valencia J."/>
        </authorList>
    </citation>
    <scope>NUCLEOTIDE SEQUENCE</scope>
</reference>
<dbReference type="PANTHER" id="PTHR33918">
    <property type="entry name" value="OS01G0704200 PROTEIN"/>
    <property type="match status" value="1"/>
</dbReference>
<feature type="transmembrane region" description="Helical" evidence="1">
    <location>
        <begin position="202"/>
        <end position="223"/>
    </location>
</feature>
<feature type="transmembrane region" description="Helical" evidence="1">
    <location>
        <begin position="273"/>
        <end position="294"/>
    </location>
</feature>
<name>A0AAV0KUI4_9ROSI</name>
<keyword evidence="1" id="KW-1133">Transmembrane helix</keyword>
<protein>
    <submittedName>
        <fullName evidence="2">Uncharacterized protein</fullName>
    </submittedName>
</protein>
<dbReference type="PANTHER" id="PTHR33918:SF4">
    <property type="entry name" value="ABC-2 TYPE TRANSPORTER DOMAIN-CONTAINING PROTEIN"/>
    <property type="match status" value="1"/>
</dbReference>
<sequence length="386" mass="42726">MELQSVCGGISFPKLGYQTRHHSTSRIGSSSIQFGARYGRPLLGTISNCTFCFDVEVALVNCFMKLFLYFLALFSAGSKNVFRGNELRGLNRGIILRASSSSHHADANLNLSEKKGFGLPATGTFDGGFEPFRGKSGSVSFCGLTHQSVEEGRLVSAPFKEDKGSFLWILGPVVLISSLIVPQFFLGFAIQELLKDVVLVEMVSSLSFEVGFYIALAAFLSITDRMQRPYLEFSSKRWGLITGLRGYLTSAFFTMGFKVIAPLLMVYVTWPVLGVPVAVSVIPYLAGCIAQRVFEANLEKRGSSCWPIVPIIFEVYRLFQLTKAAQFIQKLLFTMQGIPESPELIERVKALISVGVAFQFLGVVCLWSLITFLMRLFPSRPVAENY</sequence>
<feature type="transmembrane region" description="Helical" evidence="1">
    <location>
        <begin position="63"/>
        <end position="82"/>
    </location>
</feature>
<gene>
    <name evidence="2" type="ORF">LITE_LOCUS20383</name>
</gene>
<proteinExistence type="predicted"/>
<comment type="caution">
    <text evidence="2">The sequence shown here is derived from an EMBL/GenBank/DDBJ whole genome shotgun (WGS) entry which is preliminary data.</text>
</comment>
<dbReference type="EMBL" id="CAMGYJ010000005">
    <property type="protein sequence ID" value="CAI0425418.1"/>
    <property type="molecule type" value="Genomic_DNA"/>
</dbReference>
<dbReference type="AlphaFoldDB" id="A0AAV0KUI4"/>
<evidence type="ECO:0000313" key="3">
    <source>
        <dbReference type="Proteomes" id="UP001154282"/>
    </source>
</evidence>
<dbReference type="GO" id="GO:0009507">
    <property type="term" value="C:chloroplast"/>
    <property type="evidence" value="ECO:0007669"/>
    <property type="project" value="TreeGrafter"/>
</dbReference>
<feature type="transmembrane region" description="Helical" evidence="1">
    <location>
        <begin position="166"/>
        <end position="190"/>
    </location>
</feature>
<keyword evidence="1" id="KW-0812">Transmembrane</keyword>
<accession>A0AAV0KUI4</accession>
<dbReference type="Proteomes" id="UP001154282">
    <property type="component" value="Unassembled WGS sequence"/>
</dbReference>
<evidence type="ECO:0000256" key="1">
    <source>
        <dbReference type="SAM" id="Phobius"/>
    </source>
</evidence>